<proteinExistence type="predicted"/>
<accession>A0ABV2B3L2</accession>
<reference evidence="1 2" key="1">
    <citation type="submission" date="2013-03" db="EMBL/GenBank/DDBJ databases">
        <title>Salinisphaera dokdonensis CL-ES53 Genome Sequencing.</title>
        <authorList>
            <person name="Li C."/>
            <person name="Lai Q."/>
            <person name="Shao Z."/>
        </authorList>
    </citation>
    <scope>NUCLEOTIDE SEQUENCE [LARGE SCALE GENOMIC DNA]</scope>
    <source>
        <strain evidence="1 2">CL-ES53</strain>
    </source>
</reference>
<organism evidence="1 2">
    <name type="scientific">Salinisphaera dokdonensis CL-ES53</name>
    <dbReference type="NCBI Taxonomy" id="1304272"/>
    <lineage>
        <taxon>Bacteria</taxon>
        <taxon>Pseudomonadati</taxon>
        <taxon>Pseudomonadota</taxon>
        <taxon>Gammaproteobacteria</taxon>
        <taxon>Salinisphaerales</taxon>
        <taxon>Salinisphaeraceae</taxon>
        <taxon>Salinisphaera</taxon>
    </lineage>
</organism>
<dbReference type="Proteomes" id="UP001460888">
    <property type="component" value="Unassembled WGS sequence"/>
</dbReference>
<evidence type="ECO:0000313" key="1">
    <source>
        <dbReference type="EMBL" id="MES1930475.1"/>
    </source>
</evidence>
<keyword evidence="2" id="KW-1185">Reference proteome</keyword>
<gene>
    <name evidence="1" type="ORF">SADO_14534</name>
</gene>
<name>A0ABV2B3L2_9GAMM</name>
<dbReference type="EMBL" id="APND01000005">
    <property type="protein sequence ID" value="MES1930475.1"/>
    <property type="molecule type" value="Genomic_DNA"/>
</dbReference>
<comment type="caution">
    <text evidence="1">The sequence shown here is derived from an EMBL/GenBank/DDBJ whole genome shotgun (WGS) entry which is preliminary data.</text>
</comment>
<sequence length="32" mass="3612">MLPVTHGLEYIRTQVLRLTVSLLPFATRMTGP</sequence>
<evidence type="ECO:0000313" key="2">
    <source>
        <dbReference type="Proteomes" id="UP001460888"/>
    </source>
</evidence>
<protein>
    <submittedName>
        <fullName evidence="1">Uncharacterized protein</fullName>
    </submittedName>
</protein>